<dbReference type="InterPro" id="IPR001387">
    <property type="entry name" value="Cro/C1-type_HTH"/>
</dbReference>
<comment type="caution">
    <text evidence="2">The sequence shown here is derived from an EMBL/GenBank/DDBJ whole genome shotgun (WGS) entry which is preliminary data.</text>
</comment>
<dbReference type="AlphaFoldDB" id="A0A917Q5L1"/>
<proteinExistence type="predicted"/>
<gene>
    <name evidence="2" type="ORF">GCM10011322_12580</name>
</gene>
<dbReference type="InterPro" id="IPR010982">
    <property type="entry name" value="Lambda_DNA-bd_dom_sf"/>
</dbReference>
<accession>A0A917Q5L1</accession>
<organism evidence="2 3">
    <name type="scientific">Salinarimonas ramus</name>
    <dbReference type="NCBI Taxonomy" id="690164"/>
    <lineage>
        <taxon>Bacteria</taxon>
        <taxon>Pseudomonadati</taxon>
        <taxon>Pseudomonadota</taxon>
        <taxon>Alphaproteobacteria</taxon>
        <taxon>Hyphomicrobiales</taxon>
        <taxon>Salinarimonadaceae</taxon>
        <taxon>Salinarimonas</taxon>
    </lineage>
</organism>
<dbReference type="Proteomes" id="UP000600449">
    <property type="component" value="Unassembled WGS sequence"/>
</dbReference>
<evidence type="ECO:0000259" key="1">
    <source>
        <dbReference type="PROSITE" id="PS50943"/>
    </source>
</evidence>
<name>A0A917Q5L1_9HYPH</name>
<reference evidence="2 3" key="1">
    <citation type="journal article" date="2014" name="Int. J. Syst. Evol. Microbiol.">
        <title>Complete genome sequence of Corynebacterium casei LMG S-19264T (=DSM 44701T), isolated from a smear-ripened cheese.</title>
        <authorList>
            <consortium name="US DOE Joint Genome Institute (JGI-PGF)"/>
            <person name="Walter F."/>
            <person name="Albersmeier A."/>
            <person name="Kalinowski J."/>
            <person name="Ruckert C."/>
        </authorList>
    </citation>
    <scope>NUCLEOTIDE SEQUENCE [LARGE SCALE GENOMIC DNA]</scope>
    <source>
        <strain evidence="2 3">CGMCC 1.9161</strain>
    </source>
</reference>
<sequence>MPKPTLSSEQVRAARSLLRWEQKDLARESGVSLPSIRRLEVQPGPLAAYDRTIDAIRGAFERAGVEFIPENGGGEGVRFRERRRQSSMW</sequence>
<dbReference type="CDD" id="cd00093">
    <property type="entry name" value="HTH_XRE"/>
    <property type="match status" value="1"/>
</dbReference>
<dbReference type="GO" id="GO:0003677">
    <property type="term" value="F:DNA binding"/>
    <property type="evidence" value="ECO:0007669"/>
    <property type="project" value="InterPro"/>
</dbReference>
<dbReference type="Gene3D" id="1.10.260.40">
    <property type="entry name" value="lambda repressor-like DNA-binding domains"/>
    <property type="match status" value="1"/>
</dbReference>
<evidence type="ECO:0000313" key="2">
    <source>
        <dbReference type="EMBL" id="GGK27504.1"/>
    </source>
</evidence>
<protein>
    <recommendedName>
        <fullName evidence="1">HTH cro/C1-type domain-containing protein</fullName>
    </recommendedName>
</protein>
<dbReference type="PROSITE" id="PS50943">
    <property type="entry name" value="HTH_CROC1"/>
    <property type="match status" value="1"/>
</dbReference>
<feature type="domain" description="HTH cro/C1-type" evidence="1">
    <location>
        <begin position="11"/>
        <end position="40"/>
    </location>
</feature>
<evidence type="ECO:0000313" key="3">
    <source>
        <dbReference type="Proteomes" id="UP000600449"/>
    </source>
</evidence>
<dbReference type="SUPFAM" id="SSF47413">
    <property type="entry name" value="lambda repressor-like DNA-binding domains"/>
    <property type="match status" value="1"/>
</dbReference>
<dbReference type="EMBL" id="BMMF01000003">
    <property type="protein sequence ID" value="GGK27504.1"/>
    <property type="molecule type" value="Genomic_DNA"/>
</dbReference>
<keyword evidence="3" id="KW-1185">Reference proteome</keyword>